<feature type="transmembrane region" description="Helical" evidence="8">
    <location>
        <begin position="206"/>
        <end position="227"/>
    </location>
</feature>
<protein>
    <submittedName>
        <fullName evidence="9">Na+/H+-dicarboxylate symporter</fullName>
    </submittedName>
</protein>
<evidence type="ECO:0000256" key="4">
    <source>
        <dbReference type="ARBA" id="ARBA00022692"/>
    </source>
</evidence>
<feature type="compositionally biased region" description="Acidic residues" evidence="7">
    <location>
        <begin position="424"/>
        <end position="436"/>
    </location>
</feature>
<evidence type="ECO:0000256" key="7">
    <source>
        <dbReference type="SAM" id="MobiDB-lite"/>
    </source>
</evidence>
<dbReference type="InterPro" id="IPR001991">
    <property type="entry name" value="Na-dicarboxylate_symporter"/>
</dbReference>
<dbReference type="SUPFAM" id="SSF118215">
    <property type="entry name" value="Proton glutamate symport protein"/>
    <property type="match status" value="1"/>
</dbReference>
<dbReference type="EMBL" id="FTOA01000010">
    <property type="protein sequence ID" value="SIT17498.1"/>
    <property type="molecule type" value="Genomic_DNA"/>
</dbReference>
<feature type="transmembrane region" description="Helical" evidence="8">
    <location>
        <begin position="348"/>
        <end position="381"/>
    </location>
</feature>
<keyword evidence="10" id="KW-1185">Reference proteome</keyword>
<reference evidence="9 10" key="1">
    <citation type="submission" date="2017-01" db="EMBL/GenBank/DDBJ databases">
        <authorList>
            <person name="Mah S.A."/>
            <person name="Swanson W.J."/>
            <person name="Moy G.W."/>
            <person name="Vacquier V.D."/>
        </authorList>
    </citation>
    <scope>NUCLEOTIDE SEQUENCE [LARGE SCALE GENOMIC DNA]</scope>
    <source>
        <strain evidence="9 10">DSM 11589</strain>
    </source>
</reference>
<dbReference type="InterPro" id="IPR036458">
    <property type="entry name" value="Na:dicarbo_symporter_sf"/>
</dbReference>
<keyword evidence="5 8" id="KW-1133">Transmembrane helix</keyword>
<feature type="region of interest" description="Disordered" evidence="7">
    <location>
        <begin position="424"/>
        <end position="444"/>
    </location>
</feature>
<dbReference type="AlphaFoldDB" id="A0A1N7Q3R8"/>
<evidence type="ECO:0000313" key="10">
    <source>
        <dbReference type="Proteomes" id="UP000185678"/>
    </source>
</evidence>
<sequence>MAAQKTIVQRILLSPWLIVIGAGCGVLIGLHDKPLAHTIAPFGDIYLTFLKMTVVPILISAIALNMGKLMSSGASGAYLFRLLFAFLATFTISGIIGLIVAVIGEPGNVGAEDLRLLGSIVQQGGYSPDLEMALNAPPAPPKESGFLPFLLQMVPANVFQAMASGATLQVLVFSMMFGIALGSVPRETSGSMFHALESAYRALDRLVHWMMYILPLGLCAMVAVQIASAGADIILMMMGFVGVVGACYVLMFVIGVLILWHRLKCPLGTILSELRQPLILSIATGNSMACVPSCITALHEGYRLNERDVGLLVPLGIGICRYGNVVYFAVATLFIAQLYQVDVSLIQMVFIVVGCILAGIATAGASGAVTLAMLGIVLGPLNMPLDGVLPLFIAVEPIMTPLRTFANVFLNCVVTALVSAAEDTPDEDDALEEIDPTAEGAPAE</sequence>
<accession>A0A1N7Q3R8</accession>
<name>A0A1N7Q3R8_9PROT</name>
<dbReference type="Gene3D" id="1.10.3860.10">
    <property type="entry name" value="Sodium:dicarboxylate symporter"/>
    <property type="match status" value="1"/>
</dbReference>
<dbReference type="STRING" id="80876.SAMN05421779_11027"/>
<feature type="transmembrane region" description="Helical" evidence="8">
    <location>
        <begin position="12"/>
        <end position="30"/>
    </location>
</feature>
<dbReference type="PRINTS" id="PR00173">
    <property type="entry name" value="EDTRNSPORT"/>
</dbReference>
<dbReference type="PANTHER" id="PTHR42865">
    <property type="entry name" value="PROTON/GLUTAMATE-ASPARTATE SYMPORTER"/>
    <property type="match status" value="1"/>
</dbReference>
<keyword evidence="2" id="KW-0813">Transport</keyword>
<feature type="transmembrane region" description="Helical" evidence="8">
    <location>
        <begin position="45"/>
        <end position="66"/>
    </location>
</feature>
<evidence type="ECO:0000313" key="9">
    <source>
        <dbReference type="EMBL" id="SIT17498.1"/>
    </source>
</evidence>
<feature type="transmembrane region" description="Helical" evidence="8">
    <location>
        <begin position="158"/>
        <end position="185"/>
    </location>
</feature>
<dbReference type="GO" id="GO:0015293">
    <property type="term" value="F:symporter activity"/>
    <property type="evidence" value="ECO:0007669"/>
    <property type="project" value="UniProtKB-KW"/>
</dbReference>
<evidence type="ECO:0000256" key="3">
    <source>
        <dbReference type="ARBA" id="ARBA00022475"/>
    </source>
</evidence>
<keyword evidence="4 8" id="KW-0812">Transmembrane</keyword>
<evidence type="ECO:0000256" key="8">
    <source>
        <dbReference type="SAM" id="Phobius"/>
    </source>
</evidence>
<comment type="subcellular location">
    <subcellularLocation>
        <location evidence="1">Cell membrane</location>
        <topology evidence="1">Multi-pass membrane protein</topology>
    </subcellularLocation>
</comment>
<feature type="transmembrane region" description="Helical" evidence="8">
    <location>
        <begin position="233"/>
        <end position="258"/>
    </location>
</feature>
<evidence type="ECO:0000256" key="2">
    <source>
        <dbReference type="ARBA" id="ARBA00022448"/>
    </source>
</evidence>
<gene>
    <name evidence="9" type="ORF">SAMN05421779_11027</name>
</gene>
<dbReference type="GO" id="GO:0005886">
    <property type="term" value="C:plasma membrane"/>
    <property type="evidence" value="ECO:0007669"/>
    <property type="project" value="UniProtKB-SubCell"/>
</dbReference>
<evidence type="ECO:0000256" key="5">
    <source>
        <dbReference type="ARBA" id="ARBA00022989"/>
    </source>
</evidence>
<evidence type="ECO:0000256" key="6">
    <source>
        <dbReference type="ARBA" id="ARBA00023136"/>
    </source>
</evidence>
<organism evidence="9 10">
    <name type="scientific">Insolitispirillum peregrinum</name>
    <dbReference type="NCBI Taxonomy" id="80876"/>
    <lineage>
        <taxon>Bacteria</taxon>
        <taxon>Pseudomonadati</taxon>
        <taxon>Pseudomonadota</taxon>
        <taxon>Alphaproteobacteria</taxon>
        <taxon>Rhodospirillales</taxon>
        <taxon>Novispirillaceae</taxon>
        <taxon>Insolitispirillum</taxon>
    </lineage>
</organism>
<dbReference type="Pfam" id="PF00375">
    <property type="entry name" value="SDF"/>
    <property type="match status" value="1"/>
</dbReference>
<feature type="transmembrane region" description="Helical" evidence="8">
    <location>
        <begin position="78"/>
        <end position="103"/>
    </location>
</feature>
<dbReference type="PROSITE" id="PS51257">
    <property type="entry name" value="PROKAR_LIPOPROTEIN"/>
    <property type="match status" value="1"/>
</dbReference>
<dbReference type="Proteomes" id="UP000185678">
    <property type="component" value="Unassembled WGS sequence"/>
</dbReference>
<feature type="transmembrane region" description="Helical" evidence="8">
    <location>
        <begin position="311"/>
        <end position="336"/>
    </location>
</feature>
<proteinExistence type="predicted"/>
<dbReference type="RefSeq" id="WP_076401982.1">
    <property type="nucleotide sequence ID" value="NZ_FTOA01000010.1"/>
</dbReference>
<dbReference type="PANTHER" id="PTHR42865:SF7">
    <property type="entry name" value="PROTON_GLUTAMATE-ASPARTATE SYMPORTER"/>
    <property type="match status" value="1"/>
</dbReference>
<evidence type="ECO:0000256" key="1">
    <source>
        <dbReference type="ARBA" id="ARBA00004651"/>
    </source>
</evidence>
<keyword evidence="3" id="KW-1003">Cell membrane</keyword>
<keyword evidence="6 8" id="KW-0472">Membrane</keyword>